<sequence length="177" mass="20246">PIVKRSGKLVMRRVNVPELDHRFTDMAEIFNEQQAHYEAMVGHIRKLKQSCDITDVDNLDFAECIGAIRKEHETTYRVSLKMKGYDFSLILDPVGPEGETEEEPLPLALQRAQNEFRGISDSAKATVSKGAKLLQLMDWLLRSNSQMVEQVKGAAETYQEQGRLNDNLEENIKEVRR</sequence>
<reference evidence="2" key="1">
    <citation type="submission" date="2013-10" db="EMBL/GenBank/DDBJ databases">
        <authorList>
            <person name="Schartl M."/>
            <person name="Warren W."/>
        </authorList>
    </citation>
    <scope>NUCLEOTIDE SEQUENCE [LARGE SCALE GENOMIC DNA]</scope>
    <source>
        <strain evidence="2">female</strain>
    </source>
</reference>
<evidence type="ECO:0000313" key="2">
    <source>
        <dbReference type="Proteomes" id="UP000028760"/>
    </source>
</evidence>
<protein>
    <submittedName>
        <fullName evidence="1">Si:ch73-345f18.3</fullName>
    </submittedName>
</protein>
<reference evidence="1" key="3">
    <citation type="submission" date="2025-09" db="UniProtKB">
        <authorList>
            <consortium name="Ensembl"/>
        </authorList>
    </citation>
    <scope>IDENTIFICATION</scope>
</reference>
<dbReference type="Ensembl" id="ENSPFOT00000029135.1">
    <property type="protein sequence ID" value="ENSPFOP00000026102.1"/>
    <property type="gene ID" value="ENSPFOG00000022149.1"/>
</dbReference>
<keyword evidence="2" id="KW-1185">Reference proteome</keyword>
<dbReference type="Proteomes" id="UP000028760">
    <property type="component" value="Unassembled WGS sequence"/>
</dbReference>
<dbReference type="OMA" id="CDCSHDD"/>
<organism evidence="1 2">
    <name type="scientific">Poecilia formosa</name>
    <name type="common">Amazon molly</name>
    <name type="synonym">Limia formosa</name>
    <dbReference type="NCBI Taxonomy" id="48698"/>
    <lineage>
        <taxon>Eukaryota</taxon>
        <taxon>Metazoa</taxon>
        <taxon>Chordata</taxon>
        <taxon>Craniata</taxon>
        <taxon>Vertebrata</taxon>
        <taxon>Euteleostomi</taxon>
        <taxon>Actinopterygii</taxon>
        <taxon>Neopterygii</taxon>
        <taxon>Teleostei</taxon>
        <taxon>Neoteleostei</taxon>
        <taxon>Acanthomorphata</taxon>
        <taxon>Ovalentaria</taxon>
        <taxon>Atherinomorphae</taxon>
        <taxon>Cyprinodontiformes</taxon>
        <taxon>Poeciliidae</taxon>
        <taxon>Poeciliinae</taxon>
        <taxon>Poecilia</taxon>
    </lineage>
</organism>
<dbReference type="STRING" id="48698.ENSPFOP00000026102"/>
<proteinExistence type="predicted"/>
<evidence type="ECO:0000313" key="1">
    <source>
        <dbReference type="Ensembl" id="ENSPFOP00000026102.1"/>
    </source>
</evidence>
<dbReference type="EMBL" id="AYCK01002706">
    <property type="status" value="NOT_ANNOTATED_CDS"/>
    <property type="molecule type" value="Genomic_DNA"/>
</dbReference>
<accession>A0A096M3W1</accession>
<name>A0A096M3W1_POEFO</name>
<reference evidence="1" key="2">
    <citation type="submission" date="2025-08" db="UniProtKB">
        <authorList>
            <consortium name="Ensembl"/>
        </authorList>
    </citation>
    <scope>IDENTIFICATION</scope>
</reference>
<dbReference type="AlphaFoldDB" id="A0A096M3W1"/>
<dbReference type="GeneTree" id="ENSGT00800000125328"/>